<evidence type="ECO:0000256" key="1">
    <source>
        <dbReference type="SAM" id="MobiDB-lite"/>
    </source>
</evidence>
<dbReference type="EMBL" id="SMLK01000001">
    <property type="protein sequence ID" value="TFZ08193.1"/>
    <property type="molecule type" value="Genomic_DNA"/>
</dbReference>
<sequence length="97" mass="10756">MLFKFFKRAEPPAPAARPRPVRSARPAAAPAIHEPPPMPEVKEDHDESAWDLWEQSQFQLDSQLGPLSAADSVKVNDTAPKKGNADDAYSRIGKNHR</sequence>
<name>A0A4Z0C9A2_9BURK</name>
<dbReference type="AlphaFoldDB" id="A0A4Z0C9A2"/>
<comment type="caution">
    <text evidence="2">The sequence shown here is derived from an EMBL/GenBank/DDBJ whole genome shotgun (WGS) entry which is preliminary data.</text>
</comment>
<evidence type="ECO:0000313" key="3">
    <source>
        <dbReference type="Proteomes" id="UP000297839"/>
    </source>
</evidence>
<proteinExistence type="predicted"/>
<evidence type="ECO:0000313" key="2">
    <source>
        <dbReference type="EMBL" id="TFZ08193.1"/>
    </source>
</evidence>
<feature type="region of interest" description="Disordered" evidence="1">
    <location>
        <begin position="69"/>
        <end position="97"/>
    </location>
</feature>
<gene>
    <name evidence="2" type="ORF">EZ216_03250</name>
</gene>
<feature type="region of interest" description="Disordered" evidence="1">
    <location>
        <begin position="8"/>
        <end position="48"/>
    </location>
</feature>
<dbReference type="OrthoDB" id="8913476at2"/>
<reference evidence="2 3" key="1">
    <citation type="submission" date="2019-03" db="EMBL/GenBank/DDBJ databases">
        <title>Ramlibacter sp. 18x22-1, whole genome shotgun sequence.</title>
        <authorList>
            <person name="Zhang X."/>
            <person name="Feng G."/>
            <person name="Zhu H."/>
        </authorList>
    </citation>
    <scope>NUCLEOTIDE SEQUENCE [LARGE SCALE GENOMIC DNA]</scope>
    <source>
        <strain evidence="2 3">18x22-1</strain>
    </source>
</reference>
<feature type="compositionally biased region" description="Low complexity" evidence="1">
    <location>
        <begin position="18"/>
        <end position="32"/>
    </location>
</feature>
<keyword evidence="3" id="KW-1185">Reference proteome</keyword>
<feature type="compositionally biased region" description="Basic and acidic residues" evidence="1">
    <location>
        <begin position="79"/>
        <end position="89"/>
    </location>
</feature>
<protein>
    <submittedName>
        <fullName evidence="2">Uncharacterized protein</fullName>
    </submittedName>
</protein>
<organism evidence="2 3">
    <name type="scientific">Ramlibacter humi</name>
    <dbReference type="NCBI Taxonomy" id="2530451"/>
    <lineage>
        <taxon>Bacteria</taxon>
        <taxon>Pseudomonadati</taxon>
        <taxon>Pseudomonadota</taxon>
        <taxon>Betaproteobacteria</taxon>
        <taxon>Burkholderiales</taxon>
        <taxon>Comamonadaceae</taxon>
        <taxon>Ramlibacter</taxon>
    </lineage>
</organism>
<dbReference type="RefSeq" id="WP_135248130.1">
    <property type="nucleotide sequence ID" value="NZ_SMLK01000001.1"/>
</dbReference>
<accession>A0A4Z0C9A2</accession>
<dbReference type="Proteomes" id="UP000297839">
    <property type="component" value="Unassembled WGS sequence"/>
</dbReference>